<evidence type="ECO:0000256" key="2">
    <source>
        <dbReference type="SAM" id="Phobius"/>
    </source>
</evidence>
<sequence>MAVGVALSVAALLVAVTVPRALGSGADREASRMPVWGDASSKTAHFEVATTQTATTQGIWAQIRLSGGDSSSPIPPGLTALPAPGHSKVSPALLRLLADDPRRALALGAVDEGVIADDGLARPDELVSYSRLSPTGSTAAPASTTAPPASAAGLTQATGGGSATPSGPGSTVVAFGDRSLSGGASSALGLEAMLLVALPALLFLSVCARLSVTSRRARLASLRLIGVSLDRCARIFSGELTLVATLGALAGIGVHVLATPWLSTGVLGVTWFSSDTELNPGLAAACLLTCGVLTSVVARRSMLRHLRTGEHVLRSRPWPVYVGGTLALVGGAFLTIVALKVLGAAPEDPVLDPSTHVQLVLGACLSTMVGLLIALPGLVTRFAQWISTKGVPLSIRLGARQAATNGRLSARLLAALVATVMAVGLSSAFLRSTYLDAVGDPHTAVLHVDLADASPEQRRAIAADLPATSEIFLIGTQRGDGQQVSIYVTSCERYVHTYSESGAHCVPGPVRVGQDGATGTVQAGATISIPQVGRSPITLPAPRDTIGGVGGMAVVIPPGTAPWAATAPNASITAVVPTDEADAVQARLQHRAPDAIIQRVTKDPLSLARYVEQSAVLRGALTLAYLLCILTFIFALAEARWAGRRTLVAQRAIGVPAGVTRRANMVQAALPVVVGTMLAVPAIAAAGIAFLAFWGSGNARDLTFWAPITGLAAGAVGTTAAVGWAMGRSPLELQLLSE</sequence>
<evidence type="ECO:0008006" key="6">
    <source>
        <dbReference type="Google" id="ProtNLM"/>
    </source>
</evidence>
<feature type="signal peptide" evidence="3">
    <location>
        <begin position="1"/>
        <end position="21"/>
    </location>
</feature>
<feature type="chain" id="PRO_5045115202" description="FtsX-like permease family protein" evidence="3">
    <location>
        <begin position="22"/>
        <end position="738"/>
    </location>
</feature>
<protein>
    <recommendedName>
        <fullName evidence="6">FtsX-like permease family protein</fullName>
    </recommendedName>
</protein>
<feature type="transmembrane region" description="Helical" evidence="2">
    <location>
        <begin position="704"/>
        <end position="726"/>
    </location>
</feature>
<evidence type="ECO:0000256" key="3">
    <source>
        <dbReference type="SAM" id="SignalP"/>
    </source>
</evidence>
<feature type="transmembrane region" description="Helical" evidence="2">
    <location>
        <begin position="278"/>
        <end position="298"/>
    </location>
</feature>
<keyword evidence="5" id="KW-1185">Reference proteome</keyword>
<keyword evidence="3" id="KW-0732">Signal</keyword>
<evidence type="ECO:0000313" key="4">
    <source>
        <dbReference type="EMBL" id="GAA1973972.1"/>
    </source>
</evidence>
<feature type="transmembrane region" description="Helical" evidence="2">
    <location>
        <begin position="359"/>
        <end position="379"/>
    </location>
</feature>
<feature type="compositionally biased region" description="Low complexity" evidence="1">
    <location>
        <begin position="133"/>
        <end position="153"/>
    </location>
</feature>
<reference evidence="4 5" key="1">
    <citation type="journal article" date="2019" name="Int. J. Syst. Evol. Microbiol.">
        <title>The Global Catalogue of Microorganisms (GCM) 10K type strain sequencing project: providing services to taxonomists for standard genome sequencing and annotation.</title>
        <authorList>
            <consortium name="The Broad Institute Genomics Platform"/>
            <consortium name="The Broad Institute Genome Sequencing Center for Infectious Disease"/>
            <person name="Wu L."/>
            <person name="Ma J."/>
        </authorList>
    </citation>
    <scope>NUCLEOTIDE SEQUENCE [LARGE SCALE GENOMIC DNA]</scope>
    <source>
        <strain evidence="4 5">JCM 15628</strain>
    </source>
</reference>
<feature type="region of interest" description="Disordered" evidence="1">
    <location>
        <begin position="132"/>
        <end position="168"/>
    </location>
</feature>
<keyword evidence="2" id="KW-1133">Transmembrane helix</keyword>
<dbReference type="RefSeq" id="WP_344059593.1">
    <property type="nucleotide sequence ID" value="NZ_BAAAPU010000004.1"/>
</dbReference>
<organism evidence="4 5">
    <name type="scientific">Terrabacter lapilli</name>
    <dbReference type="NCBI Taxonomy" id="436231"/>
    <lineage>
        <taxon>Bacteria</taxon>
        <taxon>Bacillati</taxon>
        <taxon>Actinomycetota</taxon>
        <taxon>Actinomycetes</taxon>
        <taxon>Micrococcales</taxon>
        <taxon>Intrasporangiaceae</taxon>
        <taxon>Terrabacter</taxon>
    </lineage>
</organism>
<gene>
    <name evidence="4" type="ORF">GCM10009817_12680</name>
</gene>
<comment type="caution">
    <text evidence="4">The sequence shown here is derived from an EMBL/GenBank/DDBJ whole genome shotgun (WGS) entry which is preliminary data.</text>
</comment>
<keyword evidence="2" id="KW-0472">Membrane</keyword>
<evidence type="ECO:0000313" key="5">
    <source>
        <dbReference type="Proteomes" id="UP001500013"/>
    </source>
</evidence>
<feature type="transmembrane region" description="Helical" evidence="2">
    <location>
        <begin position="233"/>
        <end position="258"/>
    </location>
</feature>
<feature type="transmembrane region" description="Helical" evidence="2">
    <location>
        <begin position="615"/>
        <end position="637"/>
    </location>
</feature>
<feature type="transmembrane region" description="Helical" evidence="2">
    <location>
        <begin position="192"/>
        <end position="212"/>
    </location>
</feature>
<dbReference type="EMBL" id="BAAAPU010000004">
    <property type="protein sequence ID" value="GAA1973972.1"/>
    <property type="molecule type" value="Genomic_DNA"/>
</dbReference>
<feature type="transmembrane region" description="Helical" evidence="2">
    <location>
        <begin position="318"/>
        <end position="339"/>
    </location>
</feature>
<dbReference type="Proteomes" id="UP001500013">
    <property type="component" value="Unassembled WGS sequence"/>
</dbReference>
<feature type="transmembrane region" description="Helical" evidence="2">
    <location>
        <begin position="668"/>
        <end position="692"/>
    </location>
</feature>
<accession>A0ABN2RS50</accession>
<evidence type="ECO:0000256" key="1">
    <source>
        <dbReference type="SAM" id="MobiDB-lite"/>
    </source>
</evidence>
<name>A0ABN2RS50_9MICO</name>
<proteinExistence type="predicted"/>
<keyword evidence="2" id="KW-0812">Transmembrane</keyword>
<feature type="transmembrane region" description="Helical" evidence="2">
    <location>
        <begin position="410"/>
        <end position="430"/>
    </location>
</feature>